<reference evidence="2" key="1">
    <citation type="journal article" date="2021" name="Proc. Natl. Acad. Sci. U.S.A.">
        <title>A Catalog of Tens of Thousands of Viruses from Human Metagenomes Reveals Hidden Associations with Chronic Diseases.</title>
        <authorList>
            <person name="Tisza M.J."/>
            <person name="Buck C.B."/>
        </authorList>
    </citation>
    <scope>NUCLEOTIDE SEQUENCE</scope>
    <source>
        <strain evidence="2">CtlHU7</strain>
    </source>
</reference>
<keyword evidence="1" id="KW-0812">Transmembrane</keyword>
<name>A0A8S5LIB5_9CAUD</name>
<evidence type="ECO:0000256" key="1">
    <source>
        <dbReference type="SAM" id="Phobius"/>
    </source>
</evidence>
<dbReference type="EMBL" id="BK015853">
    <property type="protein sequence ID" value="DAD69633.1"/>
    <property type="molecule type" value="Genomic_DNA"/>
</dbReference>
<accession>A0A8S5LIB5</accession>
<keyword evidence="1" id="KW-0472">Membrane</keyword>
<organism evidence="2">
    <name type="scientific">Siphoviridae sp. ctlHU7</name>
    <dbReference type="NCBI Taxonomy" id="2827588"/>
    <lineage>
        <taxon>Viruses</taxon>
        <taxon>Duplodnaviria</taxon>
        <taxon>Heunggongvirae</taxon>
        <taxon>Uroviricota</taxon>
        <taxon>Caudoviricetes</taxon>
    </lineage>
</organism>
<proteinExistence type="predicted"/>
<feature type="transmembrane region" description="Helical" evidence="1">
    <location>
        <begin position="6"/>
        <end position="27"/>
    </location>
</feature>
<keyword evidence="1" id="KW-1133">Transmembrane helix</keyword>
<sequence>MEFNWFWFTVVILIICVTVYSSLNSYWKHKCGDKNQER</sequence>
<protein>
    <submittedName>
        <fullName evidence="2">Uncharacterized protein</fullName>
    </submittedName>
</protein>
<evidence type="ECO:0000313" key="2">
    <source>
        <dbReference type="EMBL" id="DAD69633.1"/>
    </source>
</evidence>